<dbReference type="OrthoDB" id="9801454at2"/>
<organism evidence="2 3">
    <name type="scientific">Caldisericum exile (strain DSM 21853 / NBRC 104410 / AZM16c01)</name>
    <dbReference type="NCBI Taxonomy" id="511051"/>
    <lineage>
        <taxon>Bacteria</taxon>
        <taxon>Pseudomonadati</taxon>
        <taxon>Caldisericota/Cryosericota group</taxon>
        <taxon>Caldisericota</taxon>
        <taxon>Caldisericia</taxon>
        <taxon>Caldisericales</taxon>
        <taxon>Caldisericaceae</taxon>
        <taxon>Caldisericum</taxon>
    </lineage>
</organism>
<dbReference type="NCBIfam" id="TIGR00199">
    <property type="entry name" value="PncC_domain"/>
    <property type="match status" value="1"/>
</dbReference>
<dbReference type="KEGG" id="cex:CSE_07980"/>
<name>A0A7U6GEI9_CALEA</name>
<evidence type="ECO:0000259" key="1">
    <source>
        <dbReference type="Pfam" id="PF02464"/>
    </source>
</evidence>
<dbReference type="Proteomes" id="UP000004793">
    <property type="component" value="Chromosome"/>
</dbReference>
<gene>
    <name evidence="2" type="ordered locus">CSE_07980</name>
</gene>
<reference evidence="2 3" key="1">
    <citation type="submission" date="2011-01" db="EMBL/GenBank/DDBJ databases">
        <title>Whole genome sequence of Caldisericum exile AZM16c01.</title>
        <authorList>
            <person name="Narita-Yamada S."/>
            <person name="Kawakoshi A."/>
            <person name="Nakamura S."/>
            <person name="Sasagawa M."/>
            <person name="Fukada J."/>
            <person name="Sekine M."/>
            <person name="Kato Y."/>
            <person name="Fukai R."/>
            <person name="Sasaki K."/>
            <person name="Hanamaki A."/>
            <person name="Narita H."/>
            <person name="Konno Y."/>
            <person name="Mori K."/>
            <person name="Yamazaki S."/>
            <person name="Suzuki K."/>
            <person name="Fujita N."/>
        </authorList>
    </citation>
    <scope>NUCLEOTIDE SEQUENCE [LARGE SCALE GENOMIC DNA]</scope>
    <source>
        <strain evidence="3">DSM 21853 / NBRC 104410 / AZM16c01</strain>
    </source>
</reference>
<dbReference type="SUPFAM" id="SSF142433">
    <property type="entry name" value="CinA-like"/>
    <property type="match status" value="1"/>
</dbReference>
<dbReference type="Gene3D" id="3.90.950.20">
    <property type="entry name" value="CinA-like"/>
    <property type="match status" value="1"/>
</dbReference>
<evidence type="ECO:0000313" key="2">
    <source>
        <dbReference type="EMBL" id="BAL80924.1"/>
    </source>
</evidence>
<dbReference type="Pfam" id="PF02464">
    <property type="entry name" value="CinA"/>
    <property type="match status" value="1"/>
</dbReference>
<keyword evidence="3" id="KW-1185">Reference proteome</keyword>
<dbReference type="AlphaFoldDB" id="A0A7U6GEI9"/>
<sequence>MRDLLQKLVNTLKERNLTIATAESVTGGLVAKSITDVPGSSKVFLGGIIAYSPNAKVNILKIDETLIKKLGTVDPLIAEIMARNVKGIFGADVGVSTTGIAGPDSIEGKQVGLCYVGIVIKDENFVFENKFEGDRAIIREYITEFLINKLIEILQGG</sequence>
<feature type="domain" description="CinA C-terminal" evidence="1">
    <location>
        <begin position="4"/>
        <end position="152"/>
    </location>
</feature>
<proteinExistence type="predicted"/>
<protein>
    <recommendedName>
        <fullName evidence="1">CinA C-terminal domain-containing protein</fullName>
    </recommendedName>
</protein>
<dbReference type="InterPro" id="IPR008136">
    <property type="entry name" value="CinA_C"/>
</dbReference>
<dbReference type="EMBL" id="AP012051">
    <property type="protein sequence ID" value="BAL80924.1"/>
    <property type="molecule type" value="Genomic_DNA"/>
</dbReference>
<dbReference type="InterPro" id="IPR036653">
    <property type="entry name" value="CinA-like_C"/>
</dbReference>
<accession>A0A7U6GEI9</accession>
<evidence type="ECO:0000313" key="3">
    <source>
        <dbReference type="Proteomes" id="UP000004793"/>
    </source>
</evidence>